<feature type="signal peptide" evidence="2">
    <location>
        <begin position="1"/>
        <end position="20"/>
    </location>
</feature>
<feature type="region of interest" description="Disordered" evidence="1">
    <location>
        <begin position="73"/>
        <end position="96"/>
    </location>
</feature>
<gene>
    <name evidence="3" type="ORF">HG536_0F02530</name>
</gene>
<sequence>MLSIHRLAILYLHLVVLVQSRVLVAPADDSIDSGPNADELHAVDMAMQDLLKKHNDFIEKHIGRVELTNFRAKSQSTKDHQFKGLRKPQSQSQSDLKNDLRFHMTPITMKDVSYLKQRLRHKFRDFMMNAPDMEDKRGTNMKSLLLFYSNE</sequence>
<dbReference type="Proteomes" id="UP000515788">
    <property type="component" value="Chromosome 6"/>
</dbReference>
<dbReference type="AlphaFoldDB" id="A0A7G3ZK92"/>
<evidence type="ECO:0000313" key="4">
    <source>
        <dbReference type="Proteomes" id="UP000515788"/>
    </source>
</evidence>
<dbReference type="KEGG" id="tgb:HG536_0F02530"/>
<organism evidence="3 4">
    <name type="scientific">Torulaspora globosa</name>
    <dbReference type="NCBI Taxonomy" id="48254"/>
    <lineage>
        <taxon>Eukaryota</taxon>
        <taxon>Fungi</taxon>
        <taxon>Dikarya</taxon>
        <taxon>Ascomycota</taxon>
        <taxon>Saccharomycotina</taxon>
        <taxon>Saccharomycetes</taxon>
        <taxon>Saccharomycetales</taxon>
        <taxon>Saccharomycetaceae</taxon>
        <taxon>Torulaspora</taxon>
    </lineage>
</organism>
<name>A0A7G3ZK92_9SACH</name>
<keyword evidence="2" id="KW-0732">Signal</keyword>
<dbReference type="RefSeq" id="XP_037140602.1">
    <property type="nucleotide sequence ID" value="XM_037284706.1"/>
</dbReference>
<evidence type="ECO:0000313" key="3">
    <source>
        <dbReference type="EMBL" id="QLL33928.1"/>
    </source>
</evidence>
<dbReference type="EMBL" id="CP059251">
    <property type="protein sequence ID" value="QLL33928.1"/>
    <property type="molecule type" value="Genomic_DNA"/>
</dbReference>
<feature type="chain" id="PRO_5028944917" evidence="2">
    <location>
        <begin position="21"/>
        <end position="151"/>
    </location>
</feature>
<reference evidence="3 4" key="1">
    <citation type="submission" date="2020-06" db="EMBL/GenBank/DDBJ databases">
        <title>The yeast mating-type switching endonuclease HO is a domesticated member of an unorthodox homing genetic element family.</title>
        <authorList>
            <person name="Coughlan A.Y."/>
            <person name="Lombardi L."/>
            <person name="Braun-Galleani S."/>
            <person name="Martos A.R."/>
            <person name="Galeote V."/>
            <person name="Bigey F."/>
            <person name="Dequin S."/>
            <person name="Byrne K.P."/>
            <person name="Wolfe K.H."/>
        </authorList>
    </citation>
    <scope>NUCLEOTIDE SEQUENCE [LARGE SCALE GENOMIC DNA]</scope>
    <source>
        <strain evidence="3 4">CBS764</strain>
    </source>
</reference>
<dbReference type="GeneID" id="59327143"/>
<evidence type="ECO:0000256" key="2">
    <source>
        <dbReference type="SAM" id="SignalP"/>
    </source>
</evidence>
<protein>
    <submittedName>
        <fullName evidence="3">Uncharacterized protein</fullName>
    </submittedName>
</protein>
<keyword evidence="4" id="KW-1185">Reference proteome</keyword>
<accession>A0A7G3ZK92</accession>
<evidence type="ECO:0000256" key="1">
    <source>
        <dbReference type="SAM" id="MobiDB-lite"/>
    </source>
</evidence>
<proteinExistence type="predicted"/>